<dbReference type="Proteomes" id="UP000094974">
    <property type="component" value="Unassembled WGS sequence"/>
</dbReference>
<sequence>MTQFDEGRIAAVTEACERGEDLLHKKLSVILNNLHDDYNVSLDIIEEIENLYIVKGDIYCRTGYQQGVKDALRTRVDVNTLTEC</sequence>
<name>A0ABX2ZAK0_PAEPO</name>
<organism evidence="1 2">
    <name type="scientific">Paenibacillus polymyxa</name>
    <name type="common">Bacillus polymyxa</name>
    <dbReference type="NCBI Taxonomy" id="1406"/>
    <lineage>
        <taxon>Bacteria</taxon>
        <taxon>Bacillati</taxon>
        <taxon>Bacillota</taxon>
        <taxon>Bacilli</taxon>
        <taxon>Bacillales</taxon>
        <taxon>Paenibacillaceae</taxon>
        <taxon>Paenibacillus</taxon>
    </lineage>
</organism>
<accession>A0ABX2ZAK0</accession>
<keyword evidence="2" id="KW-1185">Reference proteome</keyword>
<protein>
    <submittedName>
        <fullName evidence="1">Uncharacterized protein</fullName>
    </submittedName>
</protein>
<proteinExistence type="predicted"/>
<dbReference type="EMBL" id="LYND01000129">
    <property type="protein sequence ID" value="ODA08494.1"/>
    <property type="molecule type" value="Genomic_DNA"/>
</dbReference>
<reference evidence="2" key="1">
    <citation type="submission" date="2016-05" db="EMBL/GenBank/DDBJ databases">
        <title>Whole genome shotgun sequencing of cultured foodborne pathogen.</title>
        <authorList>
            <person name="Zheng J."/>
            <person name="Timme R."/>
            <person name="Allard M."/>
            <person name="Strain E."/>
            <person name="Luo Y."/>
            <person name="Brown E."/>
        </authorList>
    </citation>
    <scope>NUCLEOTIDE SEQUENCE [LARGE SCALE GENOMIC DNA]</scope>
    <source>
        <strain evidence="2">CFSAN034343</strain>
    </source>
</reference>
<evidence type="ECO:0000313" key="1">
    <source>
        <dbReference type="EMBL" id="ODA08494.1"/>
    </source>
</evidence>
<evidence type="ECO:0000313" key="2">
    <source>
        <dbReference type="Proteomes" id="UP000094974"/>
    </source>
</evidence>
<comment type="caution">
    <text evidence="1">The sequence shown here is derived from an EMBL/GenBank/DDBJ whole genome shotgun (WGS) entry which is preliminary data.</text>
</comment>
<dbReference type="RefSeq" id="WP_068939818.1">
    <property type="nucleotide sequence ID" value="NZ_LYND01000129.1"/>
</dbReference>
<gene>
    <name evidence="1" type="ORF">A7312_03530</name>
</gene>